<evidence type="ECO:0000256" key="3">
    <source>
        <dbReference type="ARBA" id="ARBA00022989"/>
    </source>
</evidence>
<dbReference type="Gene3D" id="1.20.120.1630">
    <property type="match status" value="1"/>
</dbReference>
<dbReference type="PANTHER" id="PTHR12714:SF24">
    <property type="entry name" value="SLR1182 PROTEIN"/>
    <property type="match status" value="1"/>
</dbReference>
<keyword evidence="4 5" id="KW-0472">Membrane</keyword>
<feature type="transmembrane region" description="Helical" evidence="5">
    <location>
        <begin position="103"/>
        <end position="129"/>
    </location>
</feature>
<evidence type="ECO:0008006" key="8">
    <source>
        <dbReference type="Google" id="ProtNLM"/>
    </source>
</evidence>
<gene>
    <name evidence="6" type="ORF">ATO8_11429</name>
</gene>
<dbReference type="PANTHER" id="PTHR12714">
    <property type="entry name" value="PROTEIN-S ISOPRENYLCYSTEINE O-METHYLTRANSFERASE"/>
    <property type="match status" value="1"/>
</dbReference>
<feature type="transmembrane region" description="Helical" evidence="5">
    <location>
        <begin position="43"/>
        <end position="66"/>
    </location>
</feature>
<dbReference type="Proteomes" id="UP000019063">
    <property type="component" value="Unassembled WGS sequence"/>
</dbReference>
<evidence type="ECO:0000256" key="5">
    <source>
        <dbReference type="SAM" id="Phobius"/>
    </source>
</evidence>
<evidence type="ECO:0000313" key="7">
    <source>
        <dbReference type="Proteomes" id="UP000019063"/>
    </source>
</evidence>
<protein>
    <recommendedName>
        <fullName evidence="8">S-isoprenylcysteine methyltransferase-like protein</fullName>
    </recommendedName>
</protein>
<dbReference type="InterPro" id="IPR007318">
    <property type="entry name" value="Phopholipid_MeTrfase"/>
</dbReference>
<dbReference type="STRING" id="1379903.ATO8_11429"/>
<evidence type="ECO:0000313" key="6">
    <source>
        <dbReference type="EMBL" id="ETW12626.1"/>
    </source>
</evidence>
<keyword evidence="2 5" id="KW-0812">Transmembrane</keyword>
<evidence type="ECO:0000256" key="1">
    <source>
        <dbReference type="ARBA" id="ARBA00004127"/>
    </source>
</evidence>
<evidence type="ECO:0000256" key="2">
    <source>
        <dbReference type="ARBA" id="ARBA00022692"/>
    </source>
</evidence>
<reference evidence="6 7" key="1">
    <citation type="journal article" date="2014" name="Antonie Van Leeuwenhoek">
        <title>Roseivivax atlanticus sp. nov., isolated from surface seawater of the Atlantic Ocean.</title>
        <authorList>
            <person name="Li G."/>
            <person name="Lai Q."/>
            <person name="Liu X."/>
            <person name="Sun F."/>
            <person name="Shao Z."/>
        </authorList>
    </citation>
    <scope>NUCLEOTIDE SEQUENCE [LARGE SCALE GENOMIC DNA]</scope>
    <source>
        <strain evidence="6 7">22II-s10s</strain>
    </source>
</reference>
<dbReference type="GO" id="GO:0016740">
    <property type="term" value="F:transferase activity"/>
    <property type="evidence" value="ECO:0007669"/>
    <property type="project" value="UniProtKB-ARBA"/>
</dbReference>
<sequence length="160" mass="17357">MAGQREEHGPQGPRGLGWIDLPPVWLAAALVGSWHLRGIGPDLGAFGLAAGGLVAVAALVLVALAVREFARHRTTVVPHHVPAELVTTGIYARSRNPIYLADLMILGGLSLAWNAPLGLALVPVLWWILDRRFVRPEEARMSGKFLAGFDAYTQRTGRWL</sequence>
<dbReference type="Pfam" id="PF04191">
    <property type="entry name" value="PEMT"/>
    <property type="match status" value="1"/>
</dbReference>
<dbReference type="AlphaFoldDB" id="W4HKG4"/>
<accession>W4HKG4</accession>
<dbReference type="RefSeq" id="WP_051487719.1">
    <property type="nucleotide sequence ID" value="NZ_AQQW01000006.1"/>
</dbReference>
<dbReference type="GO" id="GO:0012505">
    <property type="term" value="C:endomembrane system"/>
    <property type="evidence" value="ECO:0007669"/>
    <property type="project" value="UniProtKB-SubCell"/>
</dbReference>
<keyword evidence="7" id="KW-1185">Reference proteome</keyword>
<comment type="caution">
    <text evidence="6">The sequence shown here is derived from an EMBL/GenBank/DDBJ whole genome shotgun (WGS) entry which is preliminary data.</text>
</comment>
<name>W4HKG4_9RHOB</name>
<keyword evidence="3 5" id="KW-1133">Transmembrane helix</keyword>
<organism evidence="6 7">
    <name type="scientific">Roseivivax marinus</name>
    <dbReference type="NCBI Taxonomy" id="1379903"/>
    <lineage>
        <taxon>Bacteria</taxon>
        <taxon>Pseudomonadati</taxon>
        <taxon>Pseudomonadota</taxon>
        <taxon>Alphaproteobacteria</taxon>
        <taxon>Rhodobacterales</taxon>
        <taxon>Roseobacteraceae</taxon>
        <taxon>Roseivivax</taxon>
    </lineage>
</organism>
<evidence type="ECO:0000256" key="4">
    <source>
        <dbReference type="ARBA" id="ARBA00023136"/>
    </source>
</evidence>
<dbReference type="eggNOG" id="COG2020">
    <property type="taxonomic scope" value="Bacteria"/>
</dbReference>
<comment type="subcellular location">
    <subcellularLocation>
        <location evidence="1">Endomembrane system</location>
        <topology evidence="1">Multi-pass membrane protein</topology>
    </subcellularLocation>
</comment>
<dbReference type="EMBL" id="AQQW01000006">
    <property type="protein sequence ID" value="ETW12626.1"/>
    <property type="molecule type" value="Genomic_DNA"/>
</dbReference>
<proteinExistence type="predicted"/>